<evidence type="ECO:0000313" key="3">
    <source>
        <dbReference type="EMBL" id="MBC5687769.1"/>
    </source>
</evidence>
<protein>
    <submittedName>
        <fullName evidence="3">Alpha/beta hydrolase</fullName>
    </submittedName>
</protein>
<dbReference type="RefSeq" id="WP_186874437.1">
    <property type="nucleotide sequence ID" value="NZ_JACOPF010000001.1"/>
</dbReference>
<evidence type="ECO:0000313" key="4">
    <source>
        <dbReference type="Proteomes" id="UP000652477"/>
    </source>
</evidence>
<dbReference type="Gene3D" id="3.40.50.1820">
    <property type="entry name" value="alpha/beta hydrolase"/>
    <property type="match status" value="1"/>
</dbReference>
<keyword evidence="1 3" id="KW-0378">Hydrolase</keyword>
<gene>
    <name evidence="3" type="ORF">H8S37_02305</name>
</gene>
<evidence type="ECO:0000259" key="2">
    <source>
        <dbReference type="Pfam" id="PF12697"/>
    </source>
</evidence>
<dbReference type="Proteomes" id="UP000652477">
    <property type="component" value="Unassembled WGS sequence"/>
</dbReference>
<keyword evidence="4" id="KW-1185">Reference proteome</keyword>
<dbReference type="Pfam" id="PF12697">
    <property type="entry name" value="Abhydrolase_6"/>
    <property type="match status" value="1"/>
</dbReference>
<reference evidence="3" key="1">
    <citation type="submission" date="2020-08" db="EMBL/GenBank/DDBJ databases">
        <title>Genome public.</title>
        <authorList>
            <person name="Liu C."/>
            <person name="Sun Q."/>
        </authorList>
    </citation>
    <scope>NUCLEOTIDE SEQUENCE</scope>
    <source>
        <strain evidence="3">NSJ-55</strain>
    </source>
</reference>
<evidence type="ECO:0000256" key="1">
    <source>
        <dbReference type="ARBA" id="ARBA00022801"/>
    </source>
</evidence>
<sequence>MAYFKYQGKSVYYEEHGQGEPLIFLHGNTASSKMSELLMPLYAEKFRCILIDFLGNGQSERVESFSPDIWYDEALQTIALTEHLQCGKVSLIGTSGGAWVAVNAALERPDLFHAVIADSFDGRTLNPNFYANLLSERKAAKEDIQSRKFYEWCQGADWEKVVDLDTEALLKCAEKKRPLFHKPLKNLKTPILLMGSKEDKSCRNDLEEEYREMAAIFPQSSVYLFQNGGHPSLFSNAEKSADIVYHFIFQK</sequence>
<feature type="domain" description="AB hydrolase-1" evidence="2">
    <location>
        <begin position="22"/>
        <end position="241"/>
    </location>
</feature>
<comment type="caution">
    <text evidence="3">The sequence shown here is derived from an EMBL/GenBank/DDBJ whole genome shotgun (WGS) entry which is preliminary data.</text>
</comment>
<dbReference type="AlphaFoldDB" id="A0A923LGB8"/>
<dbReference type="GO" id="GO:0016787">
    <property type="term" value="F:hydrolase activity"/>
    <property type="evidence" value="ECO:0007669"/>
    <property type="project" value="UniProtKB-KW"/>
</dbReference>
<accession>A0A923LGB8</accession>
<dbReference type="EMBL" id="JACOPF010000001">
    <property type="protein sequence ID" value="MBC5687769.1"/>
    <property type="molecule type" value="Genomic_DNA"/>
</dbReference>
<name>A0A923LGB8_9FIRM</name>
<organism evidence="3 4">
    <name type="scientific">Mediterraneibacter hominis</name>
    <dbReference type="NCBI Taxonomy" id="2763054"/>
    <lineage>
        <taxon>Bacteria</taxon>
        <taxon>Bacillati</taxon>
        <taxon>Bacillota</taxon>
        <taxon>Clostridia</taxon>
        <taxon>Lachnospirales</taxon>
        <taxon>Lachnospiraceae</taxon>
        <taxon>Mediterraneibacter</taxon>
    </lineage>
</organism>
<dbReference type="InterPro" id="IPR029058">
    <property type="entry name" value="AB_hydrolase_fold"/>
</dbReference>
<dbReference type="PANTHER" id="PTHR43798">
    <property type="entry name" value="MONOACYLGLYCEROL LIPASE"/>
    <property type="match status" value="1"/>
</dbReference>
<dbReference type="InterPro" id="IPR000073">
    <property type="entry name" value="AB_hydrolase_1"/>
</dbReference>
<dbReference type="GO" id="GO:0016020">
    <property type="term" value="C:membrane"/>
    <property type="evidence" value="ECO:0007669"/>
    <property type="project" value="TreeGrafter"/>
</dbReference>
<dbReference type="SUPFAM" id="SSF53474">
    <property type="entry name" value="alpha/beta-Hydrolases"/>
    <property type="match status" value="1"/>
</dbReference>
<dbReference type="PANTHER" id="PTHR43798:SF31">
    <property type="entry name" value="AB HYDROLASE SUPERFAMILY PROTEIN YCLE"/>
    <property type="match status" value="1"/>
</dbReference>
<dbReference type="InterPro" id="IPR050266">
    <property type="entry name" value="AB_hydrolase_sf"/>
</dbReference>
<proteinExistence type="predicted"/>